<dbReference type="EMBL" id="JOWA01000165">
    <property type="protein sequence ID" value="KEZ38922.1"/>
    <property type="molecule type" value="Genomic_DNA"/>
</dbReference>
<dbReference type="OrthoDB" id="4572003at2759"/>
<accession>A0A084FV10</accession>
<gene>
    <name evidence="2" type="ORF">SAPIO_CDS10257</name>
</gene>
<keyword evidence="3" id="KW-1185">Reference proteome</keyword>
<keyword evidence="1" id="KW-0732">Signal</keyword>
<proteinExistence type="predicted"/>
<name>A0A084FV10_PSEDA</name>
<dbReference type="KEGG" id="sapo:SAPIO_CDS10257"/>
<dbReference type="HOGENOM" id="CLU_1262173_0_0_1"/>
<dbReference type="Proteomes" id="UP000028545">
    <property type="component" value="Unassembled WGS sequence"/>
</dbReference>
<organism evidence="2 3">
    <name type="scientific">Pseudallescheria apiosperma</name>
    <name type="common">Scedosporium apiospermum</name>
    <dbReference type="NCBI Taxonomy" id="563466"/>
    <lineage>
        <taxon>Eukaryota</taxon>
        <taxon>Fungi</taxon>
        <taxon>Dikarya</taxon>
        <taxon>Ascomycota</taxon>
        <taxon>Pezizomycotina</taxon>
        <taxon>Sordariomycetes</taxon>
        <taxon>Hypocreomycetidae</taxon>
        <taxon>Microascales</taxon>
        <taxon>Microascaceae</taxon>
        <taxon>Scedosporium</taxon>
    </lineage>
</organism>
<reference evidence="2 3" key="1">
    <citation type="journal article" date="2014" name="Genome Announc.">
        <title>Draft genome sequence of the pathogenic fungus Scedosporium apiospermum.</title>
        <authorList>
            <person name="Vandeputte P."/>
            <person name="Ghamrawi S."/>
            <person name="Rechenmann M."/>
            <person name="Iltis A."/>
            <person name="Giraud S."/>
            <person name="Fleury M."/>
            <person name="Thornton C."/>
            <person name="Delhaes L."/>
            <person name="Meyer W."/>
            <person name="Papon N."/>
            <person name="Bouchara J.P."/>
        </authorList>
    </citation>
    <scope>NUCLEOTIDE SEQUENCE [LARGE SCALE GENOMIC DNA]</scope>
    <source>
        <strain evidence="2 3">IHEM 14462</strain>
    </source>
</reference>
<dbReference type="RefSeq" id="XP_016638721.1">
    <property type="nucleotide sequence ID" value="XM_016783875.1"/>
</dbReference>
<dbReference type="GeneID" id="27719435"/>
<protein>
    <recommendedName>
        <fullName evidence="4">Ecp2 effector protein domain-containing protein</fullName>
    </recommendedName>
</protein>
<dbReference type="VEuPathDB" id="FungiDB:SAPIO_CDS10257"/>
<evidence type="ECO:0000313" key="3">
    <source>
        <dbReference type="Proteomes" id="UP000028545"/>
    </source>
</evidence>
<dbReference type="AlphaFoldDB" id="A0A084FV10"/>
<comment type="caution">
    <text evidence="2">The sequence shown here is derived from an EMBL/GenBank/DDBJ whole genome shotgun (WGS) entry which is preliminary data.</text>
</comment>
<sequence>MHYIPSLVGVAALLGQFGLANAFESARVGNVIAHMADAGVDLRWQPIDDFGNEHLILDLADYNFYEESLLESGNVTDLVAVAPGGNLAVRESATATCFGSGSWAKHATIIGVAGVICDSFAYGLAEGTVQIVRIWNDLNGNRLRNEANDPMMVYVRFVVGRTQVFTKDTCNQAVKTLVSKYCQGKNQDTRGGELTVKRSEGGETIGKIMVDPTTDNCNC</sequence>
<feature type="signal peptide" evidence="1">
    <location>
        <begin position="1"/>
        <end position="22"/>
    </location>
</feature>
<evidence type="ECO:0000256" key="1">
    <source>
        <dbReference type="SAM" id="SignalP"/>
    </source>
</evidence>
<feature type="chain" id="PRO_5001774877" description="Ecp2 effector protein domain-containing protein" evidence="1">
    <location>
        <begin position="23"/>
        <end position="219"/>
    </location>
</feature>
<evidence type="ECO:0008006" key="4">
    <source>
        <dbReference type="Google" id="ProtNLM"/>
    </source>
</evidence>
<evidence type="ECO:0000313" key="2">
    <source>
        <dbReference type="EMBL" id="KEZ38922.1"/>
    </source>
</evidence>